<reference evidence="2" key="1">
    <citation type="journal article" date="2023" name="Insect Mol. Biol.">
        <title>Genome sequencing provides insights into the evolution of gene families encoding plant cell wall-degrading enzymes in longhorned beetles.</title>
        <authorList>
            <person name="Shin N.R."/>
            <person name="Okamura Y."/>
            <person name="Kirsch R."/>
            <person name="Pauchet Y."/>
        </authorList>
    </citation>
    <scope>NUCLEOTIDE SEQUENCE</scope>
    <source>
        <strain evidence="2">AMC_N1</strain>
    </source>
</reference>
<dbReference type="AlphaFoldDB" id="A0AAV8X559"/>
<keyword evidence="3" id="KW-1185">Reference proteome</keyword>
<comment type="caution">
    <text evidence="2">The sequence shown here is derived from an EMBL/GenBank/DDBJ whole genome shotgun (WGS) entry which is preliminary data.</text>
</comment>
<proteinExistence type="predicted"/>
<dbReference type="Pfam" id="PF18701">
    <property type="entry name" value="DUF5641"/>
    <property type="match status" value="1"/>
</dbReference>
<evidence type="ECO:0000313" key="2">
    <source>
        <dbReference type="EMBL" id="KAJ8933546.1"/>
    </source>
</evidence>
<evidence type="ECO:0000313" key="3">
    <source>
        <dbReference type="Proteomes" id="UP001162162"/>
    </source>
</evidence>
<dbReference type="InterPro" id="IPR040676">
    <property type="entry name" value="DUF5641"/>
</dbReference>
<gene>
    <name evidence="2" type="ORF">NQ318_010290</name>
</gene>
<accession>A0AAV8X559</accession>
<organism evidence="2 3">
    <name type="scientific">Aromia moschata</name>
    <dbReference type="NCBI Taxonomy" id="1265417"/>
    <lineage>
        <taxon>Eukaryota</taxon>
        <taxon>Metazoa</taxon>
        <taxon>Ecdysozoa</taxon>
        <taxon>Arthropoda</taxon>
        <taxon>Hexapoda</taxon>
        <taxon>Insecta</taxon>
        <taxon>Pterygota</taxon>
        <taxon>Neoptera</taxon>
        <taxon>Endopterygota</taxon>
        <taxon>Coleoptera</taxon>
        <taxon>Polyphaga</taxon>
        <taxon>Cucujiformia</taxon>
        <taxon>Chrysomeloidea</taxon>
        <taxon>Cerambycidae</taxon>
        <taxon>Cerambycinae</taxon>
        <taxon>Callichromatini</taxon>
        <taxon>Aromia</taxon>
    </lineage>
</organism>
<evidence type="ECO:0000259" key="1">
    <source>
        <dbReference type="Pfam" id="PF18701"/>
    </source>
</evidence>
<protein>
    <recommendedName>
        <fullName evidence="1">DUF5641 domain-containing protein</fullName>
    </recommendedName>
</protein>
<dbReference type="Proteomes" id="UP001162162">
    <property type="component" value="Unassembled WGS sequence"/>
</dbReference>
<dbReference type="EMBL" id="JAPWTK010001205">
    <property type="protein sequence ID" value="KAJ8933546.1"/>
    <property type="molecule type" value="Genomic_DNA"/>
</dbReference>
<feature type="domain" description="DUF5641" evidence="1">
    <location>
        <begin position="61"/>
        <end position="120"/>
    </location>
</feature>
<name>A0AAV8X559_9CUCU</name>
<sequence length="150" mass="16855">MNAESFIRKRASIKARLTHFETYLSSFTTDDENISSVQAVELEQRVIRTSGNVGARSTSPNFNKRQRWKSSSGQLRVDDLVLIKDNNVPPFKWRLGRVTVVYPGSDGVDRVAAIRTADGVRFDVLSKMSFEGLNCYCLPLCDVYIGAGFR</sequence>